<sequence length="621" mass="71412">MSLPRKLAEWIVNSRFRIKLMLSYFFLVSFIILILGFAYYQISARNMLDNVKESVSNVVMNNNLLLEGKLQAIRDNTDVLPIDNELYEVLAGVDPKNTESLLKTDRRITQILYKYFGRSPEVYSSFVMTRFYSFGNNAQMYVPADAFYGTDLVRQARSGQGNLIWIPTYSFADIYKQNDMRTLSFDYNELFSAVKELYQTYIDNDGAFLTLPAGVEKPILLLNFKPEFIRQVFEDYARKNEYANVSFGVISREGSVVTDSNEEGIPRAGNSAPSWLSEARSMREGSFIKTVDGRKTLICFDLMESTDWLSYIQIPVDDALHDLNALKLYSIVFLVLMLLVSALFAYLLSIFITRPIIRIKKGIKLMERGNFQVFIPGEGRDEFGHLIQKFNQMNERIHELIEQNYASRIREKDAELMALNLQLNPHFLYNTLTTIYWIAVENKQDEISRIMLSLAEMLKSTTRNKNETWPLRTDLDWLNRYIYIMGSRFEDKFTVTIKMEEDMLEAEVPKLFLQPFVENAIIHGFEEIESGGSIHISGWLEGNSLLFSVEDNGKGFDQPSLEGFRNGQSRLTGMQNVDKRIRLLYGPEFGVEVISPPGGGATILVRISGHNRKSNEKLQIQ</sequence>
<feature type="domain" description="HAMP" evidence="8">
    <location>
        <begin position="350"/>
        <end position="402"/>
    </location>
</feature>
<dbReference type="Proteomes" id="UP001519887">
    <property type="component" value="Unassembled WGS sequence"/>
</dbReference>
<gene>
    <name evidence="9" type="ORF">K0U00_18340</name>
</gene>
<dbReference type="InterPro" id="IPR036890">
    <property type="entry name" value="HATPase_C_sf"/>
</dbReference>
<evidence type="ECO:0000256" key="3">
    <source>
        <dbReference type="ARBA" id="ARBA00022553"/>
    </source>
</evidence>
<dbReference type="InterPro" id="IPR003594">
    <property type="entry name" value="HATPase_dom"/>
</dbReference>
<dbReference type="InterPro" id="IPR050640">
    <property type="entry name" value="Bact_2-comp_sensor_kinase"/>
</dbReference>
<evidence type="ECO:0000256" key="2">
    <source>
        <dbReference type="ARBA" id="ARBA00022475"/>
    </source>
</evidence>
<keyword evidence="7" id="KW-0812">Transmembrane</keyword>
<dbReference type="GO" id="GO:0016301">
    <property type="term" value="F:kinase activity"/>
    <property type="evidence" value="ECO:0007669"/>
    <property type="project" value="UniProtKB-KW"/>
</dbReference>
<keyword evidence="7" id="KW-1133">Transmembrane helix</keyword>
<dbReference type="PANTHER" id="PTHR34220">
    <property type="entry name" value="SENSOR HISTIDINE KINASE YPDA"/>
    <property type="match status" value="1"/>
</dbReference>
<dbReference type="RefSeq" id="WP_210044900.1">
    <property type="nucleotide sequence ID" value="NZ_JBHLVU010000024.1"/>
</dbReference>
<dbReference type="PROSITE" id="PS50885">
    <property type="entry name" value="HAMP"/>
    <property type="match status" value="1"/>
</dbReference>
<dbReference type="SUPFAM" id="SSF55874">
    <property type="entry name" value="ATPase domain of HSP90 chaperone/DNA topoisomerase II/histidine kinase"/>
    <property type="match status" value="1"/>
</dbReference>
<dbReference type="InterPro" id="IPR003660">
    <property type="entry name" value="HAMP_dom"/>
</dbReference>
<organism evidence="9 10">
    <name type="scientific">Paenibacillus sepulcri</name>
    <dbReference type="NCBI Taxonomy" id="359917"/>
    <lineage>
        <taxon>Bacteria</taxon>
        <taxon>Bacillati</taxon>
        <taxon>Bacillota</taxon>
        <taxon>Bacilli</taxon>
        <taxon>Bacillales</taxon>
        <taxon>Paenibacillaceae</taxon>
        <taxon>Paenibacillus</taxon>
    </lineage>
</organism>
<dbReference type="SUPFAM" id="SSF158472">
    <property type="entry name" value="HAMP domain-like"/>
    <property type="match status" value="1"/>
</dbReference>
<dbReference type="SMART" id="SM00304">
    <property type="entry name" value="HAMP"/>
    <property type="match status" value="1"/>
</dbReference>
<dbReference type="Pfam" id="PF02518">
    <property type="entry name" value="HATPase_c"/>
    <property type="match status" value="1"/>
</dbReference>
<reference evidence="9 10" key="1">
    <citation type="submission" date="2021-07" db="EMBL/GenBank/DDBJ databases">
        <title>Paenibacillus radiodurans sp. nov., isolated from the southeastern edge of Tengger Desert.</title>
        <authorList>
            <person name="Zhang G."/>
        </authorList>
    </citation>
    <scope>NUCLEOTIDE SEQUENCE [LARGE SCALE GENOMIC DNA]</scope>
    <source>
        <strain evidence="9 10">CCM 7311</strain>
    </source>
</reference>
<proteinExistence type="predicted"/>
<dbReference type="CDD" id="cd06225">
    <property type="entry name" value="HAMP"/>
    <property type="match status" value="1"/>
</dbReference>
<feature type="transmembrane region" description="Helical" evidence="7">
    <location>
        <begin position="328"/>
        <end position="352"/>
    </location>
</feature>
<keyword evidence="10" id="KW-1185">Reference proteome</keyword>
<dbReference type="InterPro" id="IPR010559">
    <property type="entry name" value="Sig_transdc_His_kin_internal"/>
</dbReference>
<dbReference type="Pfam" id="PF00672">
    <property type="entry name" value="HAMP"/>
    <property type="match status" value="1"/>
</dbReference>
<dbReference type="Gene3D" id="6.10.340.10">
    <property type="match status" value="1"/>
</dbReference>
<keyword evidence="3" id="KW-0597">Phosphoprotein</keyword>
<dbReference type="Pfam" id="PF06580">
    <property type="entry name" value="His_kinase"/>
    <property type="match status" value="1"/>
</dbReference>
<keyword evidence="2" id="KW-1003">Cell membrane</keyword>
<keyword evidence="6 7" id="KW-0472">Membrane</keyword>
<evidence type="ECO:0000313" key="10">
    <source>
        <dbReference type="Proteomes" id="UP001519887"/>
    </source>
</evidence>
<evidence type="ECO:0000313" key="9">
    <source>
        <dbReference type="EMBL" id="MBW7455991.1"/>
    </source>
</evidence>
<dbReference type="PANTHER" id="PTHR34220:SF7">
    <property type="entry name" value="SENSOR HISTIDINE KINASE YPDA"/>
    <property type="match status" value="1"/>
</dbReference>
<feature type="transmembrane region" description="Helical" evidence="7">
    <location>
        <begin position="21"/>
        <end position="40"/>
    </location>
</feature>
<keyword evidence="5 9" id="KW-0418">Kinase</keyword>
<protein>
    <submittedName>
        <fullName evidence="9">Sensor histidine kinase</fullName>
    </submittedName>
</protein>
<evidence type="ECO:0000256" key="7">
    <source>
        <dbReference type="SAM" id="Phobius"/>
    </source>
</evidence>
<evidence type="ECO:0000256" key="6">
    <source>
        <dbReference type="ARBA" id="ARBA00023136"/>
    </source>
</evidence>
<keyword evidence="4" id="KW-0808">Transferase</keyword>
<evidence type="ECO:0000256" key="1">
    <source>
        <dbReference type="ARBA" id="ARBA00004651"/>
    </source>
</evidence>
<name>A0ABS7C533_9BACL</name>
<dbReference type="Gene3D" id="3.30.565.10">
    <property type="entry name" value="Histidine kinase-like ATPase, C-terminal domain"/>
    <property type="match status" value="1"/>
</dbReference>
<evidence type="ECO:0000256" key="4">
    <source>
        <dbReference type="ARBA" id="ARBA00022679"/>
    </source>
</evidence>
<evidence type="ECO:0000256" key="5">
    <source>
        <dbReference type="ARBA" id="ARBA00022777"/>
    </source>
</evidence>
<comment type="caution">
    <text evidence="9">The sequence shown here is derived from an EMBL/GenBank/DDBJ whole genome shotgun (WGS) entry which is preliminary data.</text>
</comment>
<dbReference type="EMBL" id="JAHZIK010000474">
    <property type="protein sequence ID" value="MBW7455991.1"/>
    <property type="molecule type" value="Genomic_DNA"/>
</dbReference>
<evidence type="ECO:0000259" key="8">
    <source>
        <dbReference type="PROSITE" id="PS50885"/>
    </source>
</evidence>
<comment type="subcellular location">
    <subcellularLocation>
        <location evidence="1">Cell membrane</location>
        <topology evidence="1">Multi-pass membrane protein</topology>
    </subcellularLocation>
</comment>
<accession>A0ABS7C533</accession>